<dbReference type="InterPro" id="IPR018335">
    <property type="entry name" value="Tscrpt_reg_HTH_Crp-type_CS"/>
</dbReference>
<feature type="domain" description="HTH crp-type" evidence="6">
    <location>
        <begin position="164"/>
        <end position="234"/>
    </location>
</feature>
<dbReference type="EMBL" id="JAQYXL010000001">
    <property type="protein sequence ID" value="MEN3230045.1"/>
    <property type="molecule type" value="Genomic_DNA"/>
</dbReference>
<evidence type="ECO:0000256" key="2">
    <source>
        <dbReference type="ARBA" id="ARBA00023125"/>
    </source>
</evidence>
<evidence type="ECO:0000313" key="8">
    <source>
        <dbReference type="Proteomes" id="UP001404845"/>
    </source>
</evidence>
<feature type="domain" description="Cyclic nucleotide-binding" evidence="5">
    <location>
        <begin position="54"/>
        <end position="102"/>
    </location>
</feature>
<keyword evidence="1" id="KW-0805">Transcription regulation</keyword>
<dbReference type="InterPro" id="IPR036390">
    <property type="entry name" value="WH_DNA-bd_sf"/>
</dbReference>
<organism evidence="7 8">
    <name type="scientific">Methylorubrum rhodesianum</name>
    <dbReference type="NCBI Taxonomy" id="29427"/>
    <lineage>
        <taxon>Bacteria</taxon>
        <taxon>Pseudomonadati</taxon>
        <taxon>Pseudomonadota</taxon>
        <taxon>Alphaproteobacteria</taxon>
        <taxon>Hyphomicrobiales</taxon>
        <taxon>Methylobacteriaceae</taxon>
        <taxon>Methylorubrum</taxon>
    </lineage>
</organism>
<evidence type="ECO:0000313" key="7">
    <source>
        <dbReference type="EMBL" id="MEN3230045.1"/>
    </source>
</evidence>
<dbReference type="InterPro" id="IPR050397">
    <property type="entry name" value="Env_Response_Regulators"/>
</dbReference>
<dbReference type="CDD" id="cd00092">
    <property type="entry name" value="HTH_CRP"/>
    <property type="match status" value="1"/>
</dbReference>
<dbReference type="InterPro" id="IPR000595">
    <property type="entry name" value="cNMP-bd_dom"/>
</dbReference>
<dbReference type="Gene3D" id="2.60.120.10">
    <property type="entry name" value="Jelly Rolls"/>
    <property type="match status" value="1"/>
</dbReference>
<dbReference type="CDD" id="cd00038">
    <property type="entry name" value="CAP_ED"/>
    <property type="match status" value="1"/>
</dbReference>
<accession>A0ABU9ZGD8</accession>
<proteinExistence type="predicted"/>
<dbReference type="InterPro" id="IPR012318">
    <property type="entry name" value="HTH_CRP"/>
</dbReference>
<dbReference type="SUPFAM" id="SSF46785">
    <property type="entry name" value="Winged helix' DNA-binding domain"/>
    <property type="match status" value="1"/>
</dbReference>
<dbReference type="PROSITE" id="PS51063">
    <property type="entry name" value="HTH_CRP_2"/>
    <property type="match status" value="1"/>
</dbReference>
<dbReference type="InterPro" id="IPR014710">
    <property type="entry name" value="RmlC-like_jellyroll"/>
</dbReference>
<dbReference type="SMART" id="SM00419">
    <property type="entry name" value="HTH_CRP"/>
    <property type="match status" value="1"/>
</dbReference>
<dbReference type="InterPro" id="IPR036388">
    <property type="entry name" value="WH-like_DNA-bd_sf"/>
</dbReference>
<name>A0ABU9ZGD8_9HYPH</name>
<dbReference type="PANTHER" id="PTHR24567">
    <property type="entry name" value="CRP FAMILY TRANSCRIPTIONAL REGULATORY PROTEIN"/>
    <property type="match status" value="1"/>
</dbReference>
<sequence length="241" mass="26445">MGTKPTPRSALAAARSRTPLRSIHGNGHGSGHGTGYGTGLFADCPDLLGTPFSYAREEEIYGEGEDAEFVYRVVEGAVRSHKVLSDGRRQITGFHLAGSLFGFEQGDVHWHTAEALADTRVLIFQRRPIERAATHSAEVACQLWSMATANLRDAQDLTLLLGRRSAQERLAAFLVEVDGRFGGTGTFALPMTRRDIADYLGLTIETVSRTFSQLEEDGALRRSGGRQITLHRARLRHVVEN</sequence>
<dbReference type="SUPFAM" id="SSF51206">
    <property type="entry name" value="cAMP-binding domain-like"/>
    <property type="match status" value="1"/>
</dbReference>
<evidence type="ECO:0000256" key="3">
    <source>
        <dbReference type="ARBA" id="ARBA00023163"/>
    </source>
</evidence>
<evidence type="ECO:0000259" key="5">
    <source>
        <dbReference type="PROSITE" id="PS50042"/>
    </source>
</evidence>
<reference evidence="7 8" key="1">
    <citation type="journal article" date="2023" name="PLoS ONE">
        <title>Complete genome assembly of Hawai'i environmental nontuberculous mycobacteria reveals unexpected co-isolation with methylobacteria.</title>
        <authorList>
            <person name="Hendrix J."/>
            <person name="Epperson L.E."/>
            <person name="Tong E.I."/>
            <person name="Chan Y.L."/>
            <person name="Hasan N.A."/>
            <person name="Dawrs S.N."/>
            <person name="Norton G.J."/>
            <person name="Virdi R."/>
            <person name="Crooks J.L."/>
            <person name="Chan E.D."/>
            <person name="Honda J.R."/>
            <person name="Strong M."/>
        </authorList>
    </citation>
    <scope>NUCLEOTIDE SEQUENCE [LARGE SCALE GENOMIC DNA]</scope>
    <source>
        <strain evidence="7 8">NJH_HI01</strain>
    </source>
</reference>
<evidence type="ECO:0000259" key="6">
    <source>
        <dbReference type="PROSITE" id="PS51063"/>
    </source>
</evidence>
<dbReference type="InterPro" id="IPR018490">
    <property type="entry name" value="cNMP-bd_dom_sf"/>
</dbReference>
<dbReference type="Pfam" id="PF13545">
    <property type="entry name" value="HTH_Crp_2"/>
    <property type="match status" value="1"/>
</dbReference>
<dbReference type="PROSITE" id="PS00042">
    <property type="entry name" value="HTH_CRP_1"/>
    <property type="match status" value="1"/>
</dbReference>
<dbReference type="Gene3D" id="1.10.10.10">
    <property type="entry name" value="Winged helix-like DNA-binding domain superfamily/Winged helix DNA-binding domain"/>
    <property type="match status" value="1"/>
</dbReference>
<dbReference type="SMART" id="SM00100">
    <property type="entry name" value="cNMP"/>
    <property type="match status" value="1"/>
</dbReference>
<dbReference type="Proteomes" id="UP001404845">
    <property type="component" value="Unassembled WGS sequence"/>
</dbReference>
<keyword evidence="2" id="KW-0238">DNA-binding</keyword>
<keyword evidence="3" id="KW-0804">Transcription</keyword>
<dbReference type="PROSITE" id="PS50042">
    <property type="entry name" value="CNMP_BINDING_3"/>
    <property type="match status" value="1"/>
</dbReference>
<comment type="caution">
    <text evidence="7">The sequence shown here is derived from an EMBL/GenBank/DDBJ whole genome shotgun (WGS) entry which is preliminary data.</text>
</comment>
<gene>
    <name evidence="7" type="ORF">PUR21_20690</name>
</gene>
<keyword evidence="8" id="KW-1185">Reference proteome</keyword>
<evidence type="ECO:0000256" key="1">
    <source>
        <dbReference type="ARBA" id="ARBA00023015"/>
    </source>
</evidence>
<evidence type="ECO:0000256" key="4">
    <source>
        <dbReference type="SAM" id="MobiDB-lite"/>
    </source>
</evidence>
<dbReference type="PRINTS" id="PR00034">
    <property type="entry name" value="HTHCRP"/>
</dbReference>
<dbReference type="RefSeq" id="WP_345971585.1">
    <property type="nucleotide sequence ID" value="NZ_JAQYXL010000001.1"/>
</dbReference>
<protein>
    <submittedName>
        <fullName evidence="7">Helix-turn-helix domain-containing protein</fullName>
    </submittedName>
</protein>
<feature type="region of interest" description="Disordered" evidence="4">
    <location>
        <begin position="1"/>
        <end position="29"/>
    </location>
</feature>
<dbReference type="Pfam" id="PF00027">
    <property type="entry name" value="cNMP_binding"/>
    <property type="match status" value="1"/>
</dbReference>
<dbReference type="PANTHER" id="PTHR24567:SF75">
    <property type="entry name" value="FUMARATE AND NITRATE REDUCTION REGULATORY PROTEIN"/>
    <property type="match status" value="1"/>
</dbReference>